<sequence length="114" mass="12499">MCTRQRVGFGFSGLATNSITRAVVGLRKRKTDITGRARQRRLGPEEVRQRKRDRGKLGHGRQSIERTEEGKGRETDSPQGAKQREAVVNLATPRERASPTTPGGQGWGTFIGAG</sequence>
<feature type="compositionally biased region" description="Basic residues" evidence="1">
    <location>
        <begin position="49"/>
        <end position="59"/>
    </location>
</feature>
<reference evidence="2" key="1">
    <citation type="submission" date="2013-11" db="EMBL/GenBank/DDBJ databases">
        <title>Genome sequence of the fusiform rust pathogen reveals effectors for host alternation and coevolution with pine.</title>
        <authorList>
            <consortium name="DOE Joint Genome Institute"/>
            <person name="Smith K."/>
            <person name="Pendleton A."/>
            <person name="Kubisiak T."/>
            <person name="Anderson C."/>
            <person name="Salamov A."/>
            <person name="Aerts A."/>
            <person name="Riley R."/>
            <person name="Clum A."/>
            <person name="Lindquist E."/>
            <person name="Ence D."/>
            <person name="Campbell M."/>
            <person name="Kronenberg Z."/>
            <person name="Feau N."/>
            <person name="Dhillon B."/>
            <person name="Hamelin R."/>
            <person name="Burleigh J."/>
            <person name="Smith J."/>
            <person name="Yandell M."/>
            <person name="Nelson C."/>
            <person name="Grigoriev I."/>
            <person name="Davis J."/>
        </authorList>
    </citation>
    <scope>NUCLEOTIDE SEQUENCE</scope>
    <source>
        <strain evidence="2">G11</strain>
    </source>
</reference>
<gene>
    <name evidence="2" type="ORF">CROQUDRAFT_666724</name>
</gene>
<dbReference type="AlphaFoldDB" id="A0A9P6N541"/>
<organism evidence="2 3">
    <name type="scientific">Cronartium quercuum f. sp. fusiforme G11</name>
    <dbReference type="NCBI Taxonomy" id="708437"/>
    <lineage>
        <taxon>Eukaryota</taxon>
        <taxon>Fungi</taxon>
        <taxon>Dikarya</taxon>
        <taxon>Basidiomycota</taxon>
        <taxon>Pucciniomycotina</taxon>
        <taxon>Pucciniomycetes</taxon>
        <taxon>Pucciniales</taxon>
        <taxon>Coleosporiaceae</taxon>
        <taxon>Cronartium</taxon>
    </lineage>
</organism>
<dbReference type="Proteomes" id="UP000886653">
    <property type="component" value="Unassembled WGS sequence"/>
</dbReference>
<keyword evidence="3" id="KW-1185">Reference proteome</keyword>
<proteinExistence type="predicted"/>
<evidence type="ECO:0000313" key="3">
    <source>
        <dbReference type="Proteomes" id="UP000886653"/>
    </source>
</evidence>
<name>A0A9P6N541_9BASI</name>
<feature type="compositionally biased region" description="Basic and acidic residues" evidence="1">
    <location>
        <begin position="62"/>
        <end position="76"/>
    </location>
</feature>
<protein>
    <submittedName>
        <fullName evidence="2">Uncharacterized protein</fullName>
    </submittedName>
</protein>
<evidence type="ECO:0000313" key="2">
    <source>
        <dbReference type="EMBL" id="KAG0139290.1"/>
    </source>
</evidence>
<comment type="caution">
    <text evidence="2">The sequence shown here is derived from an EMBL/GenBank/DDBJ whole genome shotgun (WGS) entry which is preliminary data.</text>
</comment>
<feature type="compositionally biased region" description="Gly residues" evidence="1">
    <location>
        <begin position="103"/>
        <end position="114"/>
    </location>
</feature>
<evidence type="ECO:0000256" key="1">
    <source>
        <dbReference type="SAM" id="MobiDB-lite"/>
    </source>
</evidence>
<feature type="region of interest" description="Disordered" evidence="1">
    <location>
        <begin position="28"/>
        <end position="114"/>
    </location>
</feature>
<dbReference type="EMBL" id="MU167646">
    <property type="protein sequence ID" value="KAG0139290.1"/>
    <property type="molecule type" value="Genomic_DNA"/>
</dbReference>
<accession>A0A9P6N541</accession>